<dbReference type="PROSITE" id="PS50229">
    <property type="entry name" value="WH1"/>
    <property type="match status" value="1"/>
</dbReference>
<sequence>MSLRPALGDDPLLQKLGEKDIFKIKLSLSCLSNKVFVCSAVANLYIWQPPIGENTSNSWQYVRTGIPAIVVSTGLSGARNPKGMSISLMDKQSGFCVWKEHITSNSNYREQQPNFHVLALSSGDGVMAGLRFANEDSASLFYKDVISNLDDVLQTSSSPEIEIVQGSPTKERFKKFRKLKKNEISSPCLFSHVTSITNATLVGDGVNNSSDSDNSHKDSKKSMNGHSGRTANLRRAFSVTKKRR</sequence>
<evidence type="ECO:0000313" key="4">
    <source>
        <dbReference type="Proteomes" id="UP000887567"/>
    </source>
</evidence>
<keyword evidence="4" id="KW-1185">Reference proteome</keyword>
<feature type="region of interest" description="Disordered" evidence="1">
    <location>
        <begin position="207"/>
        <end position="244"/>
    </location>
</feature>
<dbReference type="Gene3D" id="2.30.29.30">
    <property type="entry name" value="Pleckstrin-homology domain (PH domain)/Phosphotyrosine-binding domain (PTB)"/>
    <property type="match status" value="1"/>
</dbReference>
<dbReference type="RefSeq" id="XP_020893956.1">
    <property type="nucleotide sequence ID" value="XM_021038297.2"/>
</dbReference>
<evidence type="ECO:0000259" key="2">
    <source>
        <dbReference type="PROSITE" id="PS50229"/>
    </source>
</evidence>
<dbReference type="OMA" id="DWSAHSQ"/>
<accession>A0A913WTQ3</accession>
<evidence type="ECO:0000256" key="1">
    <source>
        <dbReference type="SAM" id="MobiDB-lite"/>
    </source>
</evidence>
<dbReference type="InterPro" id="IPR000697">
    <property type="entry name" value="WH1/EVH1_dom"/>
</dbReference>
<dbReference type="GeneID" id="110233052"/>
<evidence type="ECO:0000313" key="3">
    <source>
        <dbReference type="EnsemblMetazoa" id="XP_020893956.1"/>
    </source>
</evidence>
<dbReference type="EnsemblMetazoa" id="XM_021038297.2">
    <property type="protein sequence ID" value="XP_020893956.1"/>
    <property type="gene ID" value="LOC110233052"/>
</dbReference>
<feature type="domain" description="WH1" evidence="2">
    <location>
        <begin position="29"/>
        <end position="152"/>
    </location>
</feature>
<reference evidence="3" key="1">
    <citation type="submission" date="2022-11" db="UniProtKB">
        <authorList>
            <consortium name="EnsemblMetazoa"/>
        </authorList>
    </citation>
    <scope>IDENTIFICATION</scope>
</reference>
<name>A0A913WTQ3_EXADI</name>
<proteinExistence type="predicted"/>
<dbReference type="Proteomes" id="UP000887567">
    <property type="component" value="Unplaced"/>
</dbReference>
<dbReference type="OrthoDB" id="10021476at2759"/>
<dbReference type="InterPro" id="IPR011993">
    <property type="entry name" value="PH-like_dom_sf"/>
</dbReference>
<dbReference type="Pfam" id="PF00568">
    <property type="entry name" value="WH1"/>
    <property type="match status" value="1"/>
</dbReference>
<dbReference type="SUPFAM" id="SSF50729">
    <property type="entry name" value="PH domain-like"/>
    <property type="match status" value="1"/>
</dbReference>
<dbReference type="AlphaFoldDB" id="A0A913WTQ3"/>
<protein>
    <recommendedName>
        <fullName evidence="2">WH1 domain-containing protein</fullName>
    </recommendedName>
</protein>
<dbReference type="KEGG" id="epa:110233052"/>
<organism evidence="3 4">
    <name type="scientific">Exaiptasia diaphana</name>
    <name type="common">Tropical sea anemone</name>
    <name type="synonym">Aiptasia pulchella</name>
    <dbReference type="NCBI Taxonomy" id="2652724"/>
    <lineage>
        <taxon>Eukaryota</taxon>
        <taxon>Metazoa</taxon>
        <taxon>Cnidaria</taxon>
        <taxon>Anthozoa</taxon>
        <taxon>Hexacorallia</taxon>
        <taxon>Actiniaria</taxon>
        <taxon>Aiptasiidae</taxon>
        <taxon>Exaiptasia</taxon>
    </lineage>
</organism>